<dbReference type="Proteomes" id="UP001365542">
    <property type="component" value="Unassembled WGS sequence"/>
</dbReference>
<accession>A0AAV9WUY9</accession>
<dbReference type="SUPFAM" id="SSF48452">
    <property type="entry name" value="TPR-like"/>
    <property type="match status" value="1"/>
</dbReference>
<protein>
    <submittedName>
        <fullName evidence="1">Uncharacterized protein</fullName>
    </submittedName>
</protein>
<reference evidence="1 2" key="1">
    <citation type="submission" date="2019-10" db="EMBL/GenBank/DDBJ databases">
        <authorList>
            <person name="Palmer J.M."/>
        </authorList>
    </citation>
    <scope>NUCLEOTIDE SEQUENCE [LARGE SCALE GENOMIC DNA]</scope>
    <source>
        <strain evidence="1 2">TWF694</strain>
    </source>
</reference>
<sequence length="623" mass="71432">MPTVEIAVSLAESNPDPTGLLNEQISILLKVLENLASNEDWNHDTINSIKLAIKIVEKWIGIENFDSEKGHLLVSIAVVLQMWSLKQHDEKGINKCIEIADEATRTLSGFHHPKLLFMLNNLRSCQSFSQGCFHHTISARKYDKIIEMLSRALPDEASCVCPLHLDFHETYAFWLVRRARKTRLQPVFQDDFQNAVAVMKLAIERAPDTYPRKDGLYHMLGKAFTDRAMKNKAVDDIDNGVSYLKQSAQLSSKSHTKANNFELIGVLYSHRCRISGSSEDREKAIDAFRRTVQVSENCDCLPSRRVQLGKALAGQLDPLHGVTKETNEALKIFKEVLKLKPEYKPKIYQSPGLGDCYYSRFQSTLKLRHLYKAIAICEYTFDRERERQVTPSAMDYLNCAHWLDIRYDLVNQVSDLDRAITLIEEGRVKHRESNMYGNLTAKHADLLVARFKFDRKRFIKDWENATYLHREAYEFERREGNLIGNRLRRANGLGWHLLVGEDRDLNLTEACNLYEECVSLLGEVATRSLRNPDKQRELSHHSHIPSMAAAVKLRTDNDPAAALKLLEFGRAIITRSLLEFHADTSQLSRLHPSLASKFVWFQQQLSIFGRDSVDGTHDREEIP</sequence>
<dbReference type="Gene3D" id="1.25.40.10">
    <property type="entry name" value="Tetratricopeptide repeat domain"/>
    <property type="match status" value="1"/>
</dbReference>
<proteinExistence type="predicted"/>
<dbReference type="InterPro" id="IPR011990">
    <property type="entry name" value="TPR-like_helical_dom_sf"/>
</dbReference>
<dbReference type="EMBL" id="JAVHJO010000016">
    <property type="protein sequence ID" value="KAK6526595.1"/>
    <property type="molecule type" value="Genomic_DNA"/>
</dbReference>
<comment type="caution">
    <text evidence="1">The sequence shown here is derived from an EMBL/GenBank/DDBJ whole genome shotgun (WGS) entry which is preliminary data.</text>
</comment>
<evidence type="ECO:0000313" key="1">
    <source>
        <dbReference type="EMBL" id="KAK6526595.1"/>
    </source>
</evidence>
<gene>
    <name evidence="1" type="ORF">TWF694_005177</name>
</gene>
<organism evidence="1 2">
    <name type="scientific">Orbilia ellipsospora</name>
    <dbReference type="NCBI Taxonomy" id="2528407"/>
    <lineage>
        <taxon>Eukaryota</taxon>
        <taxon>Fungi</taxon>
        <taxon>Dikarya</taxon>
        <taxon>Ascomycota</taxon>
        <taxon>Pezizomycotina</taxon>
        <taxon>Orbiliomycetes</taxon>
        <taxon>Orbiliales</taxon>
        <taxon>Orbiliaceae</taxon>
        <taxon>Orbilia</taxon>
    </lineage>
</organism>
<name>A0AAV9WUY9_9PEZI</name>
<keyword evidence="2" id="KW-1185">Reference proteome</keyword>
<dbReference type="AlphaFoldDB" id="A0AAV9WUY9"/>
<evidence type="ECO:0000313" key="2">
    <source>
        <dbReference type="Proteomes" id="UP001365542"/>
    </source>
</evidence>